<sequence>MNFMLLTLLYGLLHFFAGDQPSEPSPETKMVELTKQTESTNIILQSKDGGQTWQDISHGLPELEERMVFFASESEIYLSTKGALYHSRTHLKMPVWEKENVTELKSTSITFNQSGVMAYSNDGHIYRKKPLADMWLPIYTSLITHSVATIFETSDGTVFMGTGKSLSKSTDKAQSWKPVQKGWVDNIVESEGVLLATGQQGIMRSTDNGDTWEWVISEGGVGIAVERIDGGFAAIAYNTRTQSRRIHTSFDGGKTWQAIDEGLQPSKNISSVKQMGNYLFVGHPDGIFRSSDMGNTWQRVHAGFGNPLYASLKFALWTPAAPVEKVFKLYVSDNVLYAVAVSPGC</sequence>
<dbReference type="Gene3D" id="2.130.10.10">
    <property type="entry name" value="YVTN repeat-like/Quinoprotein amine dehydrogenase"/>
    <property type="match status" value="2"/>
</dbReference>
<dbReference type="CDD" id="cd15482">
    <property type="entry name" value="Sialidase_non-viral"/>
    <property type="match status" value="1"/>
</dbReference>
<dbReference type="InterPro" id="IPR052025">
    <property type="entry name" value="Xyloglucanase_GH74"/>
</dbReference>
<evidence type="ECO:0000313" key="2">
    <source>
        <dbReference type="Proteomes" id="UP001302349"/>
    </source>
</evidence>
<dbReference type="PANTHER" id="PTHR43739">
    <property type="entry name" value="XYLOGLUCANASE (EUROFUNG)"/>
    <property type="match status" value="1"/>
</dbReference>
<dbReference type="EMBL" id="CP136051">
    <property type="protein sequence ID" value="WOK07874.1"/>
    <property type="molecule type" value="Genomic_DNA"/>
</dbReference>
<proteinExistence type="predicted"/>
<gene>
    <name evidence="1" type="ORF">RT717_04435</name>
</gene>
<protein>
    <submittedName>
        <fullName evidence="1">Exo-alpha-sialidase</fullName>
    </submittedName>
</protein>
<dbReference type="RefSeq" id="WP_317490523.1">
    <property type="nucleotide sequence ID" value="NZ_CP136051.1"/>
</dbReference>
<dbReference type="PANTHER" id="PTHR43739:SF5">
    <property type="entry name" value="EXO-ALPHA-SIALIDASE"/>
    <property type="match status" value="1"/>
</dbReference>
<name>A0ABZ0IUP8_9BACT</name>
<dbReference type="Proteomes" id="UP001302349">
    <property type="component" value="Chromosome"/>
</dbReference>
<keyword evidence="2" id="KW-1185">Reference proteome</keyword>
<organism evidence="1 2">
    <name type="scientific">Imperialibacter roseus</name>
    <dbReference type="NCBI Taxonomy" id="1324217"/>
    <lineage>
        <taxon>Bacteria</taxon>
        <taxon>Pseudomonadati</taxon>
        <taxon>Bacteroidota</taxon>
        <taxon>Cytophagia</taxon>
        <taxon>Cytophagales</taxon>
        <taxon>Flammeovirgaceae</taxon>
        <taxon>Imperialibacter</taxon>
    </lineage>
</organism>
<evidence type="ECO:0000313" key="1">
    <source>
        <dbReference type="EMBL" id="WOK07874.1"/>
    </source>
</evidence>
<reference evidence="1 2" key="1">
    <citation type="journal article" date="2023" name="Microbiol. Resour. Announc.">
        <title>Complete Genome Sequence of Imperialibacter roseus strain P4T.</title>
        <authorList>
            <person name="Tizabi D.R."/>
            <person name="Bachvaroff T."/>
            <person name="Hill R.T."/>
        </authorList>
    </citation>
    <scope>NUCLEOTIDE SEQUENCE [LARGE SCALE GENOMIC DNA]</scope>
    <source>
        <strain evidence="1 2">P4T</strain>
    </source>
</reference>
<dbReference type="InterPro" id="IPR015943">
    <property type="entry name" value="WD40/YVTN_repeat-like_dom_sf"/>
</dbReference>
<dbReference type="SUPFAM" id="SSF110296">
    <property type="entry name" value="Oligoxyloglucan reducing end-specific cellobiohydrolase"/>
    <property type="match status" value="1"/>
</dbReference>
<accession>A0ABZ0IUP8</accession>